<reference evidence="1" key="1">
    <citation type="submission" date="2021-01" db="EMBL/GenBank/DDBJ databases">
        <title>Whole genome shotgun sequence of Actinoplanes ferrugineus NBRC 15555.</title>
        <authorList>
            <person name="Komaki H."/>
            <person name="Tamura T."/>
        </authorList>
    </citation>
    <scope>NUCLEOTIDE SEQUENCE</scope>
    <source>
        <strain evidence="1">NBRC 15555</strain>
    </source>
</reference>
<organism evidence="1 2">
    <name type="scientific">Paractinoplanes ferrugineus</name>
    <dbReference type="NCBI Taxonomy" id="113564"/>
    <lineage>
        <taxon>Bacteria</taxon>
        <taxon>Bacillati</taxon>
        <taxon>Actinomycetota</taxon>
        <taxon>Actinomycetes</taxon>
        <taxon>Micromonosporales</taxon>
        <taxon>Micromonosporaceae</taxon>
        <taxon>Paractinoplanes</taxon>
    </lineage>
</organism>
<dbReference type="Proteomes" id="UP000598174">
    <property type="component" value="Unassembled WGS sequence"/>
</dbReference>
<name>A0A919MMY5_9ACTN</name>
<dbReference type="AlphaFoldDB" id="A0A919MMY5"/>
<evidence type="ECO:0008006" key="3">
    <source>
        <dbReference type="Google" id="ProtNLM"/>
    </source>
</evidence>
<sequence>MKPALLRASGAGARPAHALADRVAEEGSDIAGHLVDAVTAAGVTVVFVTHLHELAQRRYDQRDRFPGLFRRAEPDRSFRVHEAAPESTAHGTDLWYRMRRSSSTPDTGGAACRRSRAGIAGRRPLAAVLERHFGWSMGAGQQNGGTPHH</sequence>
<evidence type="ECO:0000313" key="1">
    <source>
        <dbReference type="EMBL" id="GIE13742.1"/>
    </source>
</evidence>
<keyword evidence="2" id="KW-1185">Reference proteome</keyword>
<evidence type="ECO:0000313" key="2">
    <source>
        <dbReference type="Proteomes" id="UP000598174"/>
    </source>
</evidence>
<accession>A0A919MMY5</accession>
<proteinExistence type="predicted"/>
<comment type="caution">
    <text evidence="1">The sequence shown here is derived from an EMBL/GenBank/DDBJ whole genome shotgun (WGS) entry which is preliminary data.</text>
</comment>
<protein>
    <recommendedName>
        <fullName evidence="3">DNA mismatch repair proteins mutS family domain-containing protein</fullName>
    </recommendedName>
</protein>
<dbReference type="EMBL" id="BOMM01000050">
    <property type="protein sequence ID" value="GIE13742.1"/>
    <property type="molecule type" value="Genomic_DNA"/>
</dbReference>
<gene>
    <name evidence="1" type="ORF">Afe05nite_55820</name>
</gene>
<dbReference type="RefSeq" id="WP_203820179.1">
    <property type="nucleotide sequence ID" value="NZ_BAAABP010000002.1"/>
</dbReference>